<dbReference type="AlphaFoldDB" id="A0A6N8H8A8"/>
<dbReference type="OrthoDB" id="1376646at2"/>
<evidence type="ECO:0000313" key="2">
    <source>
        <dbReference type="Proteomes" id="UP000433945"/>
    </source>
</evidence>
<proteinExistence type="predicted"/>
<dbReference type="RefSeq" id="WP_157481152.1">
    <property type="nucleotide sequence ID" value="NZ_JAZDQD010000004.1"/>
</dbReference>
<evidence type="ECO:0000313" key="1">
    <source>
        <dbReference type="EMBL" id="MUV02163.1"/>
    </source>
</evidence>
<name>A0A6N8H8A8_9FLAO</name>
<dbReference type="Proteomes" id="UP000433945">
    <property type="component" value="Unassembled WGS sequence"/>
</dbReference>
<reference evidence="1 2" key="1">
    <citation type="submission" date="2019-12" db="EMBL/GenBank/DDBJ databases">
        <authorList>
            <person name="Sun J.-Q."/>
        </authorList>
    </citation>
    <scope>NUCLEOTIDE SEQUENCE [LARGE SCALE GENOMIC DNA]</scope>
    <source>
        <strain evidence="1 2">JCM 17928</strain>
    </source>
</reference>
<organism evidence="1 2">
    <name type="scientific">Flavobacterium rakeshii</name>
    <dbReference type="NCBI Taxonomy" id="1038845"/>
    <lineage>
        <taxon>Bacteria</taxon>
        <taxon>Pseudomonadati</taxon>
        <taxon>Bacteroidota</taxon>
        <taxon>Flavobacteriia</taxon>
        <taxon>Flavobacteriales</taxon>
        <taxon>Flavobacteriaceae</taxon>
        <taxon>Flavobacterium</taxon>
    </lineage>
</organism>
<accession>A0A6N8H8A8</accession>
<comment type="caution">
    <text evidence="1">The sequence shown here is derived from an EMBL/GenBank/DDBJ whole genome shotgun (WGS) entry which is preliminary data.</text>
</comment>
<sequence length="192" mass="22506">MTVVEKEAIAYSNKIMNVVINVTNVKNQLDSKLYSFTRDRDKLYFLRVLQETIRQKKVNHEKVCKGNGCTEVEDYETILFVIEQEHESINRYFEPEIKREDDFSVDEQINLHNKINEVLDHLSSLKMGQEIIFDEIDTLRQHFNLGKKNWFQLLAGKLFTLMTDKLIDETVVKDIYQQLSDGVTAVTINLNT</sequence>
<gene>
    <name evidence="1" type="ORF">GN157_00430</name>
</gene>
<keyword evidence="2" id="KW-1185">Reference proteome</keyword>
<protein>
    <submittedName>
        <fullName evidence="1">Uncharacterized protein</fullName>
    </submittedName>
</protein>
<dbReference type="EMBL" id="WOWP01000001">
    <property type="protein sequence ID" value="MUV02163.1"/>
    <property type="molecule type" value="Genomic_DNA"/>
</dbReference>